<dbReference type="InterPro" id="IPR011009">
    <property type="entry name" value="Kinase-like_dom_sf"/>
</dbReference>
<dbReference type="GO" id="GO:0004694">
    <property type="term" value="F:eukaryotic translation initiation factor 2alpha kinase activity"/>
    <property type="evidence" value="ECO:0007669"/>
    <property type="project" value="TreeGrafter"/>
</dbReference>
<keyword evidence="2 5" id="KW-0547">Nucleotide-binding</keyword>
<evidence type="ECO:0000256" key="3">
    <source>
        <dbReference type="ARBA" id="ARBA00022777"/>
    </source>
</evidence>
<sequence>DVEKELSRLKLLRHHYLVPILESRLERSVYGWNLHVLSDGGSANMTSLESFINIAGNIRLSNIVLDPNGNIKLDNTSYHRRLLDMHKIFSFSTDAGQEVPRTWPSPDPQETSIAYTRKHDIWCLGQVFVEMVWGCDVTRTFTSPSEFLKSVDSTIPKRTKDILTKMFERDAKRRPSAADLLNDPFLSDEPSDDHTLVQFQMYRVNAEDDSRLGVRRSNVPAAISVPLPRVGRESSRLDDMYVDDSINQLNTSPQTGSNLYSRYKSDFEEIEFLGRGGFGEVVQARNKLDGRFYAIKKIKLDPKDNVTNHKILRE</sequence>
<protein>
    <recommendedName>
        <fullName evidence="6">Protein kinase domain-containing protein</fullName>
    </recommendedName>
</protein>
<proteinExistence type="predicted"/>
<dbReference type="GO" id="GO:0005829">
    <property type="term" value="C:cytosol"/>
    <property type="evidence" value="ECO:0007669"/>
    <property type="project" value="TreeGrafter"/>
</dbReference>
<dbReference type="AlphaFoldDB" id="A0A9P6IL25"/>
<dbReference type="Proteomes" id="UP000749646">
    <property type="component" value="Unassembled WGS sequence"/>
</dbReference>
<accession>A0A9P6IL25</accession>
<dbReference type="Gene3D" id="3.30.200.20">
    <property type="entry name" value="Phosphorylase Kinase, domain 1"/>
    <property type="match status" value="1"/>
</dbReference>
<organism evidence="7 8">
    <name type="scientific">Modicella reniformis</name>
    <dbReference type="NCBI Taxonomy" id="1440133"/>
    <lineage>
        <taxon>Eukaryota</taxon>
        <taxon>Fungi</taxon>
        <taxon>Fungi incertae sedis</taxon>
        <taxon>Mucoromycota</taxon>
        <taxon>Mortierellomycotina</taxon>
        <taxon>Mortierellomycetes</taxon>
        <taxon>Mortierellales</taxon>
        <taxon>Mortierellaceae</taxon>
        <taxon>Modicella</taxon>
    </lineage>
</organism>
<dbReference type="PROSITE" id="PS00107">
    <property type="entry name" value="PROTEIN_KINASE_ATP"/>
    <property type="match status" value="1"/>
</dbReference>
<dbReference type="SUPFAM" id="SSF56112">
    <property type="entry name" value="Protein kinase-like (PK-like)"/>
    <property type="match status" value="2"/>
</dbReference>
<dbReference type="InterPro" id="IPR017441">
    <property type="entry name" value="Protein_kinase_ATP_BS"/>
</dbReference>
<dbReference type="EMBL" id="JAAAHW010011310">
    <property type="protein sequence ID" value="KAF9920215.1"/>
    <property type="molecule type" value="Genomic_DNA"/>
</dbReference>
<gene>
    <name evidence="7" type="ORF">BGZ65_011438</name>
</gene>
<dbReference type="Pfam" id="PF07714">
    <property type="entry name" value="PK_Tyr_Ser-Thr"/>
    <property type="match status" value="1"/>
</dbReference>
<keyword evidence="8" id="KW-1185">Reference proteome</keyword>
<feature type="domain" description="Protein kinase" evidence="6">
    <location>
        <begin position="1"/>
        <end position="186"/>
    </location>
</feature>
<dbReference type="PANTHER" id="PTHR11042">
    <property type="entry name" value="EUKARYOTIC TRANSLATION INITIATION FACTOR 2-ALPHA KINASE EIF2-ALPHA KINASE -RELATED"/>
    <property type="match status" value="1"/>
</dbReference>
<evidence type="ECO:0000259" key="6">
    <source>
        <dbReference type="PROSITE" id="PS50011"/>
    </source>
</evidence>
<dbReference type="GO" id="GO:0005524">
    <property type="term" value="F:ATP binding"/>
    <property type="evidence" value="ECO:0007669"/>
    <property type="project" value="UniProtKB-UniRule"/>
</dbReference>
<evidence type="ECO:0000256" key="2">
    <source>
        <dbReference type="ARBA" id="ARBA00022741"/>
    </source>
</evidence>
<dbReference type="GO" id="GO:1990625">
    <property type="term" value="P:negative regulation of cytoplasmic translational initiation in response to stress"/>
    <property type="evidence" value="ECO:0007669"/>
    <property type="project" value="TreeGrafter"/>
</dbReference>
<evidence type="ECO:0000313" key="8">
    <source>
        <dbReference type="Proteomes" id="UP000749646"/>
    </source>
</evidence>
<feature type="binding site" evidence="5">
    <location>
        <position position="297"/>
    </location>
    <ligand>
        <name>ATP</name>
        <dbReference type="ChEBI" id="CHEBI:30616"/>
    </ligand>
</feature>
<dbReference type="OrthoDB" id="1405469at2759"/>
<dbReference type="InterPro" id="IPR001245">
    <property type="entry name" value="Ser-Thr/Tyr_kinase_cat_dom"/>
</dbReference>
<evidence type="ECO:0000256" key="1">
    <source>
        <dbReference type="ARBA" id="ARBA00022679"/>
    </source>
</evidence>
<keyword evidence="3" id="KW-0418">Kinase</keyword>
<dbReference type="InterPro" id="IPR000719">
    <property type="entry name" value="Prot_kinase_dom"/>
</dbReference>
<feature type="domain" description="Protein kinase" evidence="6">
    <location>
        <begin position="267"/>
        <end position="314"/>
    </location>
</feature>
<dbReference type="GO" id="GO:0005634">
    <property type="term" value="C:nucleus"/>
    <property type="evidence" value="ECO:0007669"/>
    <property type="project" value="TreeGrafter"/>
</dbReference>
<keyword evidence="4 5" id="KW-0067">ATP-binding</keyword>
<feature type="non-terminal residue" evidence="7">
    <location>
        <position position="314"/>
    </location>
</feature>
<keyword evidence="1" id="KW-0808">Transferase</keyword>
<evidence type="ECO:0000256" key="4">
    <source>
        <dbReference type="ARBA" id="ARBA00022840"/>
    </source>
</evidence>
<dbReference type="PROSITE" id="PS50011">
    <property type="entry name" value="PROTEIN_KINASE_DOM"/>
    <property type="match status" value="2"/>
</dbReference>
<evidence type="ECO:0000256" key="5">
    <source>
        <dbReference type="PROSITE-ProRule" id="PRU10141"/>
    </source>
</evidence>
<comment type="caution">
    <text evidence="7">The sequence shown here is derived from an EMBL/GenBank/DDBJ whole genome shotgun (WGS) entry which is preliminary data.</text>
</comment>
<name>A0A9P6IL25_9FUNG</name>
<feature type="non-terminal residue" evidence="7">
    <location>
        <position position="1"/>
    </location>
</feature>
<evidence type="ECO:0000313" key="7">
    <source>
        <dbReference type="EMBL" id="KAF9920215.1"/>
    </source>
</evidence>
<dbReference type="PANTHER" id="PTHR11042:SF136">
    <property type="entry name" value="EIF-2-ALPHA KINASE GCN2"/>
    <property type="match status" value="1"/>
</dbReference>
<reference evidence="7" key="1">
    <citation type="journal article" date="2020" name="Fungal Divers.">
        <title>Resolving the Mortierellaceae phylogeny through synthesis of multi-gene phylogenetics and phylogenomics.</title>
        <authorList>
            <person name="Vandepol N."/>
            <person name="Liber J."/>
            <person name="Desiro A."/>
            <person name="Na H."/>
            <person name="Kennedy M."/>
            <person name="Barry K."/>
            <person name="Grigoriev I.V."/>
            <person name="Miller A.N."/>
            <person name="O'Donnell K."/>
            <person name="Stajich J.E."/>
            <person name="Bonito G."/>
        </authorList>
    </citation>
    <scope>NUCLEOTIDE SEQUENCE</scope>
    <source>
        <strain evidence="7">MES-2147</strain>
    </source>
</reference>
<dbReference type="Gene3D" id="1.10.510.10">
    <property type="entry name" value="Transferase(Phosphotransferase) domain 1"/>
    <property type="match status" value="1"/>
</dbReference>
<dbReference type="InterPro" id="IPR050339">
    <property type="entry name" value="CC_SR_Kinase"/>
</dbReference>